<reference evidence="1" key="1">
    <citation type="submission" date="2022-03" db="EMBL/GenBank/DDBJ databases">
        <authorList>
            <person name="Sayadi A."/>
        </authorList>
    </citation>
    <scope>NUCLEOTIDE SEQUENCE</scope>
</reference>
<dbReference type="OrthoDB" id="6778023at2759"/>
<sequence>MRETLTFLTELHKDDVTLVSTDCLKQFKYSYRQEIVKAKIKANDDYINKSNRQHAAWNIIKNVKPNVHNQDSSTSLTAHQFNDFFTHIAQKLLNKITPSDPIYYPQ</sequence>
<dbReference type="Proteomes" id="UP001152888">
    <property type="component" value="Unassembled WGS sequence"/>
</dbReference>
<gene>
    <name evidence="1" type="ORF">ACAOBT_LOCUS5592</name>
</gene>
<evidence type="ECO:0000313" key="1">
    <source>
        <dbReference type="EMBL" id="CAH1964119.1"/>
    </source>
</evidence>
<organism evidence="1 2">
    <name type="scientific">Acanthoscelides obtectus</name>
    <name type="common">Bean weevil</name>
    <name type="synonym">Bruchus obtectus</name>
    <dbReference type="NCBI Taxonomy" id="200917"/>
    <lineage>
        <taxon>Eukaryota</taxon>
        <taxon>Metazoa</taxon>
        <taxon>Ecdysozoa</taxon>
        <taxon>Arthropoda</taxon>
        <taxon>Hexapoda</taxon>
        <taxon>Insecta</taxon>
        <taxon>Pterygota</taxon>
        <taxon>Neoptera</taxon>
        <taxon>Endopterygota</taxon>
        <taxon>Coleoptera</taxon>
        <taxon>Polyphaga</taxon>
        <taxon>Cucujiformia</taxon>
        <taxon>Chrysomeloidea</taxon>
        <taxon>Chrysomelidae</taxon>
        <taxon>Bruchinae</taxon>
        <taxon>Bruchini</taxon>
        <taxon>Acanthoscelides</taxon>
    </lineage>
</organism>
<accession>A0A9P0JZ99</accession>
<comment type="caution">
    <text evidence="1">The sequence shown here is derived from an EMBL/GenBank/DDBJ whole genome shotgun (WGS) entry which is preliminary data.</text>
</comment>
<keyword evidence="2" id="KW-1185">Reference proteome</keyword>
<name>A0A9P0JZ99_ACAOB</name>
<dbReference type="AlphaFoldDB" id="A0A9P0JZ99"/>
<protein>
    <submittedName>
        <fullName evidence="1">Uncharacterized protein</fullName>
    </submittedName>
</protein>
<proteinExistence type="predicted"/>
<dbReference type="EMBL" id="CAKOFQ010006713">
    <property type="protein sequence ID" value="CAH1964119.1"/>
    <property type="molecule type" value="Genomic_DNA"/>
</dbReference>
<evidence type="ECO:0000313" key="2">
    <source>
        <dbReference type="Proteomes" id="UP001152888"/>
    </source>
</evidence>